<dbReference type="Pfam" id="PF00041">
    <property type="entry name" value="fn3"/>
    <property type="match status" value="1"/>
</dbReference>
<dbReference type="EMBL" id="CAJGYM010000099">
    <property type="protein sequence ID" value="CAD6197583.1"/>
    <property type="molecule type" value="Genomic_DNA"/>
</dbReference>
<dbReference type="InterPro" id="IPR036116">
    <property type="entry name" value="FN3_sf"/>
</dbReference>
<dbReference type="SMART" id="SM00217">
    <property type="entry name" value="WAP"/>
    <property type="match status" value="1"/>
</dbReference>
<feature type="domain" description="WAP" evidence="3">
    <location>
        <begin position="155"/>
        <end position="202"/>
    </location>
</feature>
<evidence type="ECO:0000259" key="2">
    <source>
        <dbReference type="PROSITE" id="PS50853"/>
    </source>
</evidence>
<dbReference type="CDD" id="cd00199">
    <property type="entry name" value="WAP"/>
    <property type="match status" value="1"/>
</dbReference>
<evidence type="ECO:0000313" key="4">
    <source>
        <dbReference type="EMBL" id="CAD6197583.1"/>
    </source>
</evidence>
<dbReference type="PANTHER" id="PTHR14131:SF5">
    <property type="entry name" value="ANOSMIN-1"/>
    <property type="match status" value="1"/>
</dbReference>
<dbReference type="GO" id="GO:0005576">
    <property type="term" value="C:extracellular region"/>
    <property type="evidence" value="ECO:0007669"/>
    <property type="project" value="InterPro"/>
</dbReference>
<dbReference type="AlphaFoldDB" id="A0A8S1HLW5"/>
<evidence type="ECO:0000256" key="1">
    <source>
        <dbReference type="SAM" id="MobiDB-lite"/>
    </source>
</evidence>
<dbReference type="PROSITE" id="PS51390">
    <property type="entry name" value="WAP"/>
    <property type="match status" value="1"/>
</dbReference>
<protein>
    <submittedName>
        <fullName evidence="4">Uncharacterized protein</fullName>
    </submittedName>
</protein>
<dbReference type="GO" id="GO:0009986">
    <property type="term" value="C:cell surface"/>
    <property type="evidence" value="ECO:0007669"/>
    <property type="project" value="TreeGrafter"/>
</dbReference>
<dbReference type="InterPro" id="IPR013783">
    <property type="entry name" value="Ig-like_fold"/>
</dbReference>
<dbReference type="OrthoDB" id="4473401at2759"/>
<dbReference type="Gene3D" id="4.10.75.10">
    <property type="entry name" value="Elafin-like"/>
    <property type="match status" value="1"/>
</dbReference>
<feature type="domain" description="Fibronectin type-III" evidence="2">
    <location>
        <begin position="613"/>
        <end position="705"/>
    </location>
</feature>
<dbReference type="InterPro" id="IPR003961">
    <property type="entry name" value="FN3_dom"/>
</dbReference>
<name>A0A8S1HLW5_9PELO</name>
<organism evidence="4 5">
    <name type="scientific">Caenorhabditis auriculariae</name>
    <dbReference type="NCBI Taxonomy" id="2777116"/>
    <lineage>
        <taxon>Eukaryota</taxon>
        <taxon>Metazoa</taxon>
        <taxon>Ecdysozoa</taxon>
        <taxon>Nematoda</taxon>
        <taxon>Chromadorea</taxon>
        <taxon>Rhabditida</taxon>
        <taxon>Rhabditina</taxon>
        <taxon>Rhabditomorpha</taxon>
        <taxon>Rhabditoidea</taxon>
        <taxon>Rhabditidae</taxon>
        <taxon>Peloderinae</taxon>
        <taxon>Caenorhabditis</taxon>
    </lineage>
</organism>
<gene>
    <name evidence="4" type="ORF">CAUJ_LOCUS13492</name>
</gene>
<dbReference type="GO" id="GO:0030414">
    <property type="term" value="F:peptidase inhibitor activity"/>
    <property type="evidence" value="ECO:0007669"/>
    <property type="project" value="InterPro"/>
</dbReference>
<feature type="region of interest" description="Disordered" evidence="1">
    <location>
        <begin position="460"/>
        <end position="485"/>
    </location>
</feature>
<dbReference type="Gene3D" id="2.60.40.10">
    <property type="entry name" value="Immunoglobulins"/>
    <property type="match status" value="3"/>
</dbReference>
<evidence type="ECO:0000259" key="3">
    <source>
        <dbReference type="PROSITE" id="PS51390"/>
    </source>
</evidence>
<accession>A0A8S1HLW5</accession>
<dbReference type="InterPro" id="IPR008197">
    <property type="entry name" value="WAP_dom"/>
</dbReference>
<dbReference type="InterPro" id="IPR036645">
    <property type="entry name" value="Elafin-like_sf"/>
</dbReference>
<dbReference type="SMART" id="SM00060">
    <property type="entry name" value="FN3"/>
    <property type="match status" value="3"/>
</dbReference>
<dbReference type="InterPro" id="IPR042447">
    <property type="entry name" value="Anosmin-1"/>
</dbReference>
<reference evidence="4" key="1">
    <citation type="submission" date="2020-10" db="EMBL/GenBank/DDBJ databases">
        <authorList>
            <person name="Kikuchi T."/>
        </authorList>
    </citation>
    <scope>NUCLEOTIDE SEQUENCE</scope>
    <source>
        <strain evidence="4">NKZ352</strain>
    </source>
</reference>
<feature type="region of interest" description="Disordered" evidence="1">
    <location>
        <begin position="1"/>
        <end position="20"/>
    </location>
</feature>
<feature type="domain" description="Fibronectin type-III" evidence="2">
    <location>
        <begin position="211"/>
        <end position="316"/>
    </location>
</feature>
<proteinExistence type="predicted"/>
<dbReference type="SUPFAM" id="SSF49265">
    <property type="entry name" value="Fibronectin type III"/>
    <property type="match status" value="2"/>
</dbReference>
<keyword evidence="5" id="KW-1185">Reference proteome</keyword>
<dbReference type="Proteomes" id="UP000835052">
    <property type="component" value="Unassembled WGS sequence"/>
</dbReference>
<evidence type="ECO:0000313" key="5">
    <source>
        <dbReference type="Proteomes" id="UP000835052"/>
    </source>
</evidence>
<dbReference type="CDD" id="cd00063">
    <property type="entry name" value="FN3"/>
    <property type="match status" value="2"/>
</dbReference>
<dbReference type="SUPFAM" id="SSF57256">
    <property type="entry name" value="Elafin-like"/>
    <property type="match status" value="1"/>
</dbReference>
<dbReference type="Pfam" id="PF00095">
    <property type="entry name" value="WAP"/>
    <property type="match status" value="1"/>
</dbReference>
<dbReference type="GO" id="GO:0030182">
    <property type="term" value="P:neuron differentiation"/>
    <property type="evidence" value="ECO:0007669"/>
    <property type="project" value="TreeGrafter"/>
</dbReference>
<dbReference type="PANTHER" id="PTHR14131">
    <property type="entry name" value="ANOSMIN"/>
    <property type="match status" value="1"/>
</dbReference>
<comment type="caution">
    <text evidence="4">The sequence shown here is derived from an EMBL/GenBank/DDBJ whole genome shotgun (WGS) entry which is preliminary data.</text>
</comment>
<feature type="compositionally biased region" description="Basic and acidic residues" evidence="1">
    <location>
        <begin position="474"/>
        <end position="485"/>
    </location>
</feature>
<dbReference type="PROSITE" id="PS50853">
    <property type="entry name" value="FN3"/>
    <property type="match status" value="2"/>
</dbReference>
<sequence>MDCCQSGNPGPTALISGRGDEAPPTASLFRGALLLDHTFFPDYIAWPVVEMSYKVPAQFLLLFFFQQIFADELISTRCQAQCLHNMEIRLQDSAEHRRSLKHHIIQLCKDDATCSACAAPCRETFDDVKACKKTCTTSDDAQTCEKSCDHLHSIYSEKPGSCPTFLNTSNYECTALCHLDGDCPETSKCCSYGCSRQCVRPKASDVKLLPIPRNITVQERKRKRSIIIRWATGRLSKDQANSNSNLFLVQWRWGLHTDDSAMTDWQTVTVRNKPYAILKHLLSPGRFYEFRIAAVSKDGSLGYSVHSTPFKISKEAKAPPPPKDISLGAARLTPVGLWNQLVQWHPPPSDLPIKNYQISWAVSSKAEADAFEEMMRRKAVLETPEKRSLDDDEEAWSIDGRDRHSVIVPSHSTHTEVSGLFPNSVYIVEVHASVDSTEGELHGEKGVVFVRTADSTVAVIESSTSKSEDDDDAGKESEELTVEAEKPTLDVSTISSNHVVEPSLEIQKPFFDGELQTNLNWLNSASCSPKKKRFVVRVRKTLCREYQPNHHSDTRWHDVQVDECVASLKGLSFDCDYKVEVSEAATGKPIVDGVFATETCEQTTSLSPIPCATLTSPITCHVSDRSARCHWPRHHDPMDTVIGYRILLASPISHDTNITINQPQLREVRYEDLRPGVVYTVEVQSITNRGLGRTVSTQFMTSDHLDHTFIERFPGGEIVELPLESSTSSRVLLLSFVIILLLSCVNVQP</sequence>